<dbReference type="AlphaFoldDB" id="C4WQA1"/>
<evidence type="ECO:0000313" key="1">
    <source>
        <dbReference type="EMBL" id="EEQ94442.1"/>
    </source>
</evidence>
<protein>
    <recommendedName>
        <fullName evidence="3">SIR2-like domain-containing protein</fullName>
    </recommendedName>
</protein>
<gene>
    <name evidence="1" type="ORF">OINT_2001671</name>
</gene>
<dbReference type="Proteomes" id="UP000004386">
    <property type="component" value="Unassembled WGS sequence"/>
</dbReference>
<dbReference type="EMBL" id="ACQA01000002">
    <property type="protein sequence ID" value="EEQ94442.1"/>
    <property type="molecule type" value="Genomic_DNA"/>
</dbReference>
<dbReference type="HOGENOM" id="CLU_594373_0_0_5"/>
<organism evidence="1 2">
    <name type="scientific">Brucella intermedia LMG 3301</name>
    <dbReference type="NCBI Taxonomy" id="641118"/>
    <lineage>
        <taxon>Bacteria</taxon>
        <taxon>Pseudomonadati</taxon>
        <taxon>Pseudomonadota</taxon>
        <taxon>Alphaproteobacteria</taxon>
        <taxon>Hyphomicrobiales</taxon>
        <taxon>Brucellaceae</taxon>
        <taxon>Brucella/Ochrobactrum group</taxon>
        <taxon>Brucella</taxon>
    </lineage>
</organism>
<proteinExistence type="predicted"/>
<name>C4WQA1_9HYPH</name>
<evidence type="ECO:0000313" key="2">
    <source>
        <dbReference type="Proteomes" id="UP000004386"/>
    </source>
</evidence>
<comment type="caution">
    <text evidence="1">The sequence shown here is derived from an EMBL/GenBank/DDBJ whole genome shotgun (WGS) entry which is preliminary data.</text>
</comment>
<accession>C4WQA1</accession>
<dbReference type="Pfam" id="PF13289">
    <property type="entry name" value="SIR2_2"/>
    <property type="match status" value="1"/>
</dbReference>
<reference evidence="1 2" key="1">
    <citation type="submission" date="2009-05" db="EMBL/GenBank/DDBJ databases">
        <authorList>
            <person name="Setubal J.C."/>
            <person name="Boyle S."/>
            <person name="Crasta O.R."/>
            <person name="Gillespie J.J."/>
            <person name="Kenyon R.W."/>
            <person name="Lu J."/>
            <person name="Mane S."/>
            <person name="Nagrani S."/>
            <person name="Shallom J.M."/>
            <person name="Shallom S."/>
            <person name="Shukla M."/>
            <person name="Snyder E.E."/>
            <person name="Sobral B.W."/>
            <person name="Wattam A.R."/>
            <person name="Will R."/>
            <person name="Williams K."/>
            <person name="Yoo H."/>
            <person name="Munk C."/>
            <person name="Tapia R."/>
            <person name="Green L."/>
            <person name="Rogers Y."/>
            <person name="Detter J.C."/>
            <person name="Bruce D."/>
            <person name="Brettin T.S."/>
            <person name="Tsolis R."/>
        </authorList>
    </citation>
    <scope>NUCLEOTIDE SEQUENCE [LARGE SCALE GENOMIC DNA]</scope>
    <source>
        <strain evidence="1 2">LMG 3301</strain>
    </source>
</reference>
<sequence>MKRNPPVGSDPVAIAVCSWGNCSLSPEILARLLASMNAGRLLVVCGAGLSMAPPSSLPSAKTVAERCFDKYRLEVNPACDIGLRDNLEALAEHFVATNTLQSVFIEHLVPWPAFARPYNPGHAAIADFLLTRAAVAGISSNYDILIERRAWDYGAAFRGSLDGDEANVDATRQAPLLKFHGCAQRDPASTVWAPSQLDDPVISARIERSKIWMAANLRKKDLLVVGFWSDWEYLNAVIGCALADVQPLSVTVVDLSPTDALEAKAPQLWQIAHAENVQFEHVRESGADVLDELRRAFSINYLRQVLAAGQSVFEETTGSPCNPDWLDITAYDSETLYGLRRDAEGVPTLQPAMLIRPGNVEALGYFHLLLRQAGATQRPDGYDLHGRSIRVINGASAILGSLRTKFIEPPVAITSDIVVAVGATDLGLPSNVVRGGRSGDLIRPDAAGDWFDLNGARAELNI</sequence>
<evidence type="ECO:0008006" key="3">
    <source>
        <dbReference type="Google" id="ProtNLM"/>
    </source>
</evidence>